<evidence type="ECO:0000256" key="3">
    <source>
        <dbReference type="ARBA" id="ARBA00022741"/>
    </source>
</evidence>
<evidence type="ECO:0000313" key="6">
    <source>
        <dbReference type="EMBL" id="MST34364.1"/>
    </source>
</evidence>
<dbReference type="SMART" id="SM00382">
    <property type="entry name" value="AAA"/>
    <property type="match status" value="1"/>
</dbReference>
<dbReference type="Gene3D" id="3.40.50.300">
    <property type="entry name" value="P-loop containing nucleotide triphosphate hydrolases"/>
    <property type="match status" value="1"/>
</dbReference>
<dbReference type="InterPro" id="IPR003439">
    <property type="entry name" value="ABC_transporter-like_ATP-bd"/>
</dbReference>
<dbReference type="Pfam" id="PF00005">
    <property type="entry name" value="ABC_tran"/>
    <property type="match status" value="1"/>
</dbReference>
<reference evidence="6 7" key="1">
    <citation type="submission" date="2019-11" db="EMBL/GenBank/DDBJ databases">
        <title>Acidiferrimicrobium australis gen. nov., sp. nov., an acidophilic and obligately heterotrophic, member of the Actinobacteria that catalyses dissimilatory oxido- reduction of iron isolated from metal-rich acidic water in Chile.</title>
        <authorList>
            <person name="Gonzalez D."/>
            <person name="Huber K."/>
            <person name="Hedrich S."/>
            <person name="Rojas-Villalobos C."/>
            <person name="Quatrini R."/>
            <person name="Dinamarca M.A."/>
            <person name="Schwarz A."/>
            <person name="Canales C."/>
            <person name="Nancucheo I."/>
        </authorList>
    </citation>
    <scope>NUCLEOTIDE SEQUENCE [LARGE SCALE GENOMIC DNA]</scope>
    <source>
        <strain evidence="6 7">USS-CCA1</strain>
    </source>
</reference>
<dbReference type="GO" id="GO:0005524">
    <property type="term" value="F:ATP binding"/>
    <property type="evidence" value="ECO:0007669"/>
    <property type="project" value="UniProtKB-KW"/>
</dbReference>
<evidence type="ECO:0000256" key="4">
    <source>
        <dbReference type="ARBA" id="ARBA00022840"/>
    </source>
</evidence>
<proteinExistence type="inferred from homology"/>
<comment type="caution">
    <text evidence="6">The sequence shown here is derived from an EMBL/GenBank/DDBJ whole genome shotgun (WGS) entry which is preliminary data.</text>
</comment>
<feature type="non-terminal residue" evidence="6">
    <location>
        <position position="253"/>
    </location>
</feature>
<evidence type="ECO:0000256" key="1">
    <source>
        <dbReference type="ARBA" id="ARBA00005417"/>
    </source>
</evidence>
<accession>A0ABW9QWY9</accession>
<evidence type="ECO:0000256" key="2">
    <source>
        <dbReference type="ARBA" id="ARBA00022448"/>
    </source>
</evidence>
<feature type="domain" description="ABC transporter" evidence="5">
    <location>
        <begin position="22"/>
        <end position="249"/>
    </location>
</feature>
<dbReference type="PROSITE" id="PS00211">
    <property type="entry name" value="ABC_TRANSPORTER_1"/>
    <property type="match status" value="1"/>
</dbReference>
<dbReference type="InterPro" id="IPR027417">
    <property type="entry name" value="P-loop_NTPase"/>
</dbReference>
<evidence type="ECO:0000259" key="5">
    <source>
        <dbReference type="PROSITE" id="PS50893"/>
    </source>
</evidence>
<dbReference type="PROSITE" id="PS50893">
    <property type="entry name" value="ABC_TRANSPORTER_2"/>
    <property type="match status" value="1"/>
</dbReference>
<evidence type="ECO:0000313" key="7">
    <source>
        <dbReference type="Proteomes" id="UP000437736"/>
    </source>
</evidence>
<dbReference type="InterPro" id="IPR017871">
    <property type="entry name" value="ABC_transporter-like_CS"/>
</dbReference>
<name>A0ABW9QWY9_9ACTN</name>
<dbReference type="InterPro" id="IPR003593">
    <property type="entry name" value="AAA+_ATPase"/>
</dbReference>
<keyword evidence="7" id="KW-1185">Reference proteome</keyword>
<keyword evidence="2" id="KW-0813">Transport</keyword>
<protein>
    <submittedName>
        <fullName evidence="6">ATP-binding cassette domain-containing protein</fullName>
    </submittedName>
</protein>
<dbReference type="EMBL" id="WJHE01000967">
    <property type="protein sequence ID" value="MST34364.1"/>
    <property type="molecule type" value="Genomic_DNA"/>
</dbReference>
<keyword evidence="3" id="KW-0547">Nucleotide-binding</keyword>
<gene>
    <name evidence="6" type="ORF">GHK86_16760</name>
</gene>
<comment type="similarity">
    <text evidence="1">Belongs to the ABC transporter superfamily.</text>
</comment>
<organism evidence="6 7">
    <name type="scientific">Acidiferrimicrobium australe</name>
    <dbReference type="NCBI Taxonomy" id="2664430"/>
    <lineage>
        <taxon>Bacteria</taxon>
        <taxon>Bacillati</taxon>
        <taxon>Actinomycetota</taxon>
        <taxon>Acidimicrobiia</taxon>
        <taxon>Acidimicrobiales</taxon>
        <taxon>Acidimicrobiaceae</taxon>
        <taxon>Acidiferrimicrobium</taxon>
    </lineage>
</organism>
<keyword evidence="4 6" id="KW-0067">ATP-binding</keyword>
<sequence>MAWSSSTAPASRAKLCGVSKGLEVRDLGHRFGELLAVDGVDLDVGPGEIVGLVGRNGAGKTTTMRALMGILLPDRGELRWEGRPLEPADRLRFGYMPEERGLYPQMRLADQVGYFARLHGLPAAEARARTASWLTRLGLAARRDERVVALSHGNQQRAQLAVAVVHDPDLLVLDEPFSGLDPEAVLALSGELRAIADRAAAVLLSSHQLDLVERLCDRVVVLEGGRVLASGSLADLRAEVPARLRVRVAGRPD</sequence>
<dbReference type="SUPFAM" id="SSF52540">
    <property type="entry name" value="P-loop containing nucleoside triphosphate hydrolases"/>
    <property type="match status" value="1"/>
</dbReference>
<dbReference type="Proteomes" id="UP000437736">
    <property type="component" value="Unassembled WGS sequence"/>
</dbReference>
<dbReference type="PANTHER" id="PTHR43335">
    <property type="entry name" value="ABC TRANSPORTER, ATP-BINDING PROTEIN"/>
    <property type="match status" value="1"/>
</dbReference>